<reference evidence="2 3" key="1">
    <citation type="submission" date="2019-03" db="EMBL/GenBank/DDBJ databases">
        <title>Genomic Encyclopedia of Type Strains, Phase IV (KMG-IV): sequencing the most valuable type-strain genomes for metagenomic binning, comparative biology and taxonomic classification.</title>
        <authorList>
            <person name="Goeker M."/>
        </authorList>
    </citation>
    <scope>NUCLEOTIDE SEQUENCE [LARGE SCALE GENOMIC DNA]</scope>
    <source>
        <strain evidence="2 3">DSM 25894</strain>
    </source>
</reference>
<organism evidence="2 3">
    <name type="scientific">Melghiribacillus thermohalophilus</name>
    <dbReference type="NCBI Taxonomy" id="1324956"/>
    <lineage>
        <taxon>Bacteria</taxon>
        <taxon>Bacillati</taxon>
        <taxon>Bacillota</taxon>
        <taxon>Bacilli</taxon>
        <taxon>Bacillales</taxon>
        <taxon>Bacillaceae</taxon>
        <taxon>Melghiribacillus</taxon>
    </lineage>
</organism>
<dbReference type="RefSeq" id="WP_132370317.1">
    <property type="nucleotide sequence ID" value="NZ_SMAN01000001.1"/>
</dbReference>
<dbReference type="AlphaFoldDB" id="A0A4R3NB79"/>
<comment type="caution">
    <text evidence="2">The sequence shown here is derived from an EMBL/GenBank/DDBJ whole genome shotgun (WGS) entry which is preliminary data.</text>
</comment>
<keyword evidence="2" id="KW-0946">Virion</keyword>
<dbReference type="Proteomes" id="UP000294650">
    <property type="component" value="Unassembled WGS sequence"/>
</dbReference>
<keyword evidence="3" id="KW-1185">Reference proteome</keyword>
<evidence type="ECO:0000256" key="1">
    <source>
        <dbReference type="SAM" id="MobiDB-lite"/>
    </source>
</evidence>
<proteinExistence type="predicted"/>
<sequence length="145" mass="17533">MTKLHPKVQEFKQFIQQHPELIRHVRENKESWQPYFDRWMYYGEDDPYWDRFKEKPGTRGKSQGKQEGLQKLFNMLENMDLDKVQKNIEQISGALNNVQSIMSQFQKQKGHSPFSQAPPPFQRQRPFPPFQRQERPENPFFYGND</sequence>
<dbReference type="EMBL" id="SMAN01000001">
    <property type="protein sequence ID" value="TCT26899.1"/>
    <property type="molecule type" value="Genomic_DNA"/>
</dbReference>
<keyword evidence="2" id="KW-0167">Capsid protein</keyword>
<feature type="region of interest" description="Disordered" evidence="1">
    <location>
        <begin position="103"/>
        <end position="145"/>
    </location>
</feature>
<dbReference type="Pfam" id="PF14071">
    <property type="entry name" value="YlbD_coat"/>
    <property type="match status" value="1"/>
</dbReference>
<protein>
    <submittedName>
        <fullName evidence="2">Putative coat protein YlbD-like</fullName>
    </submittedName>
</protein>
<name>A0A4R3NB79_9BACI</name>
<accession>A0A4R3NB79</accession>
<evidence type="ECO:0000313" key="3">
    <source>
        <dbReference type="Proteomes" id="UP000294650"/>
    </source>
</evidence>
<feature type="compositionally biased region" description="Pro residues" evidence="1">
    <location>
        <begin position="116"/>
        <end position="129"/>
    </location>
</feature>
<dbReference type="OrthoDB" id="1655540at2"/>
<dbReference type="InterPro" id="IPR025953">
    <property type="entry name" value="YlbD_coat"/>
</dbReference>
<gene>
    <name evidence="2" type="ORF">EDD68_101256</name>
</gene>
<evidence type="ECO:0000313" key="2">
    <source>
        <dbReference type="EMBL" id="TCT26899.1"/>
    </source>
</evidence>